<accession>A0A0F9ID94</accession>
<evidence type="ECO:0000313" key="1">
    <source>
        <dbReference type="EMBL" id="KKM25447.1"/>
    </source>
</evidence>
<sequence>MGYSYPAIVQGNDGDQFGDQVTALFPVGQKMELPDNRIFRYAEAGVLTVANNLYQSEVPKADWLREATATATVKDDTRIDGVITTAALVANDMVEGYVMFETGDDFGRIYQIAENEVGSDIVHGLMLKPDVTVGVIVTASNSINMIKNPWKGIIAKPASDQTALVVGVTPSVIASGDWGWCQTRGVGSCLLDGVVIIGQEVRPSETVAGAVSELNYDEGTVEDNGPVGRVVEVAPTADFGLILLTIE</sequence>
<dbReference type="AlphaFoldDB" id="A0A0F9ID94"/>
<proteinExistence type="predicted"/>
<gene>
    <name evidence="1" type="ORF">LCGC14_1594900</name>
</gene>
<comment type="caution">
    <text evidence="1">The sequence shown here is derived from an EMBL/GenBank/DDBJ whole genome shotgun (WGS) entry which is preliminary data.</text>
</comment>
<name>A0A0F9ID94_9ZZZZ</name>
<protein>
    <submittedName>
        <fullName evidence="1">Uncharacterized protein</fullName>
    </submittedName>
</protein>
<organism evidence="1">
    <name type="scientific">marine sediment metagenome</name>
    <dbReference type="NCBI Taxonomy" id="412755"/>
    <lineage>
        <taxon>unclassified sequences</taxon>
        <taxon>metagenomes</taxon>
        <taxon>ecological metagenomes</taxon>
    </lineage>
</organism>
<reference evidence="1" key="1">
    <citation type="journal article" date="2015" name="Nature">
        <title>Complex archaea that bridge the gap between prokaryotes and eukaryotes.</title>
        <authorList>
            <person name="Spang A."/>
            <person name="Saw J.H."/>
            <person name="Jorgensen S.L."/>
            <person name="Zaremba-Niedzwiedzka K."/>
            <person name="Martijn J."/>
            <person name="Lind A.E."/>
            <person name="van Eijk R."/>
            <person name="Schleper C."/>
            <person name="Guy L."/>
            <person name="Ettema T.J."/>
        </authorList>
    </citation>
    <scope>NUCLEOTIDE SEQUENCE</scope>
</reference>
<dbReference type="EMBL" id="LAZR01012716">
    <property type="protein sequence ID" value="KKM25447.1"/>
    <property type="molecule type" value="Genomic_DNA"/>
</dbReference>